<dbReference type="EMBL" id="PYMJ01000020">
    <property type="protein sequence ID" value="PSU46614.1"/>
    <property type="molecule type" value="Genomic_DNA"/>
</dbReference>
<accession>A0A2T3JCL9</accession>
<evidence type="ECO:0000313" key="1">
    <source>
        <dbReference type="EMBL" id="PSU46614.1"/>
    </source>
</evidence>
<proteinExistence type="predicted"/>
<sequence length="219" mass="25521">MMLDIICSLFVTNDFELMTSNENILFFKCIKKDKIRYFSVVRFDVLPNAKEINNVVLSNRPEEIRLDPASSKNTDVLVLFNIGSLHLINEHEGQIFEIEEDPLYFKKHVLYYTDDDVSLLVNKSLEETLINKVEFNQYKKDASITSIYSIIARIYIKLPFLKIPYNPHEYIPLEKRALDRIENKGLIELFGKVESSSKLDSINIEDIVKGLVKHEMENI</sequence>
<dbReference type="InterPro" id="IPR046905">
    <property type="entry name" value="ABC-3C_MC1"/>
</dbReference>
<dbReference type="Pfam" id="PF20289">
    <property type="entry name" value="MComp1"/>
    <property type="match status" value="1"/>
</dbReference>
<gene>
    <name evidence="1" type="ORF">C9J12_18055</name>
</gene>
<organism evidence="1 2">
    <name type="scientific">Photobacterium frigidiphilum</name>
    <dbReference type="NCBI Taxonomy" id="264736"/>
    <lineage>
        <taxon>Bacteria</taxon>
        <taxon>Pseudomonadati</taxon>
        <taxon>Pseudomonadota</taxon>
        <taxon>Gammaproteobacteria</taxon>
        <taxon>Vibrionales</taxon>
        <taxon>Vibrionaceae</taxon>
        <taxon>Photobacterium</taxon>
    </lineage>
</organism>
<keyword evidence="2" id="KW-1185">Reference proteome</keyword>
<evidence type="ECO:0000313" key="2">
    <source>
        <dbReference type="Proteomes" id="UP000240987"/>
    </source>
</evidence>
<reference evidence="1 2" key="1">
    <citation type="submission" date="2018-01" db="EMBL/GenBank/DDBJ databases">
        <title>Whole genome sequencing of Histamine producing bacteria.</title>
        <authorList>
            <person name="Butler K."/>
        </authorList>
    </citation>
    <scope>NUCLEOTIDE SEQUENCE [LARGE SCALE GENOMIC DNA]</scope>
    <source>
        <strain evidence="1 2">JCM 12947</strain>
    </source>
</reference>
<dbReference type="RefSeq" id="WP_107243977.1">
    <property type="nucleotide sequence ID" value="NZ_PYMJ01000020.1"/>
</dbReference>
<comment type="caution">
    <text evidence="1">The sequence shown here is derived from an EMBL/GenBank/DDBJ whole genome shotgun (WGS) entry which is preliminary data.</text>
</comment>
<name>A0A2T3JCL9_9GAMM</name>
<dbReference type="AlphaFoldDB" id="A0A2T3JCL9"/>
<dbReference type="OrthoDB" id="1358409at2"/>
<dbReference type="Proteomes" id="UP000240987">
    <property type="component" value="Unassembled WGS sequence"/>
</dbReference>
<protein>
    <submittedName>
        <fullName evidence="1">Uncharacterized protein</fullName>
    </submittedName>
</protein>